<dbReference type="EMBL" id="NBIV01000131">
    <property type="protein sequence ID" value="PXF43275.1"/>
    <property type="molecule type" value="Genomic_DNA"/>
</dbReference>
<organism evidence="1 2">
    <name type="scientific">Gracilariopsis chorda</name>
    <dbReference type="NCBI Taxonomy" id="448386"/>
    <lineage>
        <taxon>Eukaryota</taxon>
        <taxon>Rhodophyta</taxon>
        <taxon>Florideophyceae</taxon>
        <taxon>Rhodymeniophycidae</taxon>
        <taxon>Gracilariales</taxon>
        <taxon>Gracilariaceae</taxon>
        <taxon>Gracilariopsis</taxon>
    </lineage>
</organism>
<gene>
    <name evidence="1" type="ORF">BWQ96_07002</name>
</gene>
<dbReference type="AlphaFoldDB" id="A0A2V3IMG6"/>
<reference evidence="1 2" key="1">
    <citation type="journal article" date="2018" name="Mol. Biol. Evol.">
        <title>Analysis of the draft genome of the red seaweed Gracilariopsis chorda provides insights into genome size evolution in Rhodophyta.</title>
        <authorList>
            <person name="Lee J."/>
            <person name="Yang E.C."/>
            <person name="Graf L."/>
            <person name="Yang J.H."/>
            <person name="Qiu H."/>
            <person name="Zel Zion U."/>
            <person name="Chan C.X."/>
            <person name="Stephens T.G."/>
            <person name="Weber A.P.M."/>
            <person name="Boo G.H."/>
            <person name="Boo S.M."/>
            <person name="Kim K.M."/>
            <person name="Shin Y."/>
            <person name="Jung M."/>
            <person name="Lee S.J."/>
            <person name="Yim H.S."/>
            <person name="Lee J.H."/>
            <person name="Bhattacharya D."/>
            <person name="Yoon H.S."/>
        </authorList>
    </citation>
    <scope>NUCLEOTIDE SEQUENCE [LARGE SCALE GENOMIC DNA]</scope>
    <source>
        <strain evidence="1 2">SKKU-2015</strain>
        <tissue evidence="1">Whole body</tissue>
    </source>
</reference>
<protein>
    <submittedName>
        <fullName evidence="1">Uncharacterized protein</fullName>
    </submittedName>
</protein>
<keyword evidence="2" id="KW-1185">Reference proteome</keyword>
<evidence type="ECO:0000313" key="2">
    <source>
        <dbReference type="Proteomes" id="UP000247409"/>
    </source>
</evidence>
<dbReference type="OrthoDB" id="11568at2759"/>
<evidence type="ECO:0000313" key="1">
    <source>
        <dbReference type="EMBL" id="PXF43275.1"/>
    </source>
</evidence>
<accession>A0A2V3IMG6</accession>
<dbReference type="Proteomes" id="UP000247409">
    <property type="component" value="Unassembled WGS sequence"/>
</dbReference>
<proteinExistence type="predicted"/>
<comment type="caution">
    <text evidence="1">The sequence shown here is derived from an EMBL/GenBank/DDBJ whole genome shotgun (WGS) entry which is preliminary data.</text>
</comment>
<name>A0A2V3IMG6_9FLOR</name>
<sequence length="139" mass="16138">MNRVLLQLKEWLNELIRLRKLCIDAIKLSEMYRYIAVLLLSHTIGFSFCKTIDVHSHSGKSAPSLERIRFIASNILAFSATSHGQDGHKEWNSQRDQTQKLWEFEELSFRDTKKVFFVPLHLLATFDDDLYGTGANDNH</sequence>